<dbReference type="GO" id="GO:0009267">
    <property type="term" value="P:cellular response to starvation"/>
    <property type="evidence" value="ECO:0007669"/>
    <property type="project" value="InterPro"/>
</dbReference>
<feature type="transmembrane region" description="Helical" evidence="7">
    <location>
        <begin position="341"/>
        <end position="366"/>
    </location>
</feature>
<dbReference type="InterPro" id="IPR003706">
    <property type="entry name" value="CstA_N"/>
</dbReference>
<keyword evidence="4 7" id="KW-0812">Transmembrane</keyword>
<comment type="similarity">
    <text evidence="2">Belongs to the peptide transporter carbon starvation (CstA) (TC 2.A.114) family.</text>
</comment>
<dbReference type="AlphaFoldDB" id="A0A921LPB1"/>
<evidence type="ECO:0000256" key="3">
    <source>
        <dbReference type="ARBA" id="ARBA00022475"/>
    </source>
</evidence>
<dbReference type="Pfam" id="PF02554">
    <property type="entry name" value="CstA"/>
    <property type="match status" value="2"/>
</dbReference>
<gene>
    <name evidence="9" type="ORF">K8V20_08720</name>
</gene>
<evidence type="ECO:0000256" key="6">
    <source>
        <dbReference type="ARBA" id="ARBA00023136"/>
    </source>
</evidence>
<dbReference type="InterPro" id="IPR051605">
    <property type="entry name" value="CstA"/>
</dbReference>
<comment type="subcellular location">
    <subcellularLocation>
        <location evidence="1">Cell membrane</location>
        <topology evidence="1">Multi-pass membrane protein</topology>
    </subcellularLocation>
</comment>
<evidence type="ECO:0000259" key="8">
    <source>
        <dbReference type="Pfam" id="PF02554"/>
    </source>
</evidence>
<feature type="transmembrane region" description="Helical" evidence="7">
    <location>
        <begin position="534"/>
        <end position="556"/>
    </location>
</feature>
<feature type="transmembrane region" description="Helical" evidence="7">
    <location>
        <begin position="505"/>
        <end position="528"/>
    </location>
</feature>
<name>A0A921LPB1_9FIRM</name>
<feature type="transmembrane region" description="Helical" evidence="7">
    <location>
        <begin position="84"/>
        <end position="108"/>
    </location>
</feature>
<dbReference type="PANTHER" id="PTHR30252:SF0">
    <property type="entry name" value="PEPTIDE TRANSPORTER CSTA"/>
    <property type="match status" value="1"/>
</dbReference>
<feature type="domain" description="CstA N-terminal" evidence="8">
    <location>
        <begin position="2"/>
        <end position="361"/>
    </location>
</feature>
<organism evidence="9 10">
    <name type="scientific">Subdoligranulum variabile</name>
    <dbReference type="NCBI Taxonomy" id="214851"/>
    <lineage>
        <taxon>Bacteria</taxon>
        <taxon>Bacillati</taxon>
        <taxon>Bacillota</taxon>
        <taxon>Clostridia</taxon>
        <taxon>Eubacteriales</taxon>
        <taxon>Oscillospiraceae</taxon>
        <taxon>Subdoligranulum</taxon>
    </lineage>
</organism>
<reference evidence="9" key="2">
    <citation type="submission" date="2021-09" db="EMBL/GenBank/DDBJ databases">
        <authorList>
            <person name="Gilroy R."/>
        </authorList>
    </citation>
    <scope>NUCLEOTIDE SEQUENCE</scope>
    <source>
        <strain evidence="9">ChiBcec21-2208</strain>
    </source>
</reference>
<feature type="transmembrane region" description="Helical" evidence="7">
    <location>
        <begin position="232"/>
        <end position="250"/>
    </location>
</feature>
<evidence type="ECO:0000313" key="9">
    <source>
        <dbReference type="EMBL" id="HJG28705.1"/>
    </source>
</evidence>
<feature type="transmembrane region" description="Helical" evidence="7">
    <location>
        <begin position="257"/>
        <end position="277"/>
    </location>
</feature>
<evidence type="ECO:0000256" key="1">
    <source>
        <dbReference type="ARBA" id="ARBA00004651"/>
    </source>
</evidence>
<dbReference type="Proteomes" id="UP000782880">
    <property type="component" value="Unassembled WGS sequence"/>
</dbReference>
<comment type="caution">
    <text evidence="9">The sequence shown here is derived from an EMBL/GenBank/DDBJ whole genome shotgun (WGS) entry which is preliminary data.</text>
</comment>
<sequence length="575" mass="61358">MNTLVIVLIAAVCLVCAYAGYGRWIAKTWGVDPNAKTPAVRLEDGKDYVPTNGWTVFSHQFSSIAGAGPVTGAIQAAAFGWLPVLLWVLLGGIFFGAVTDFGALYASVKNDGKSMGMLIEKYIGKPGRRLFLLFCWLFTLLVIAAFADMVAGTFNAYTTTDGVTSLAAAAKTNGAAGMVSIMFMVFAVVFGLTQKKFHFDGWKEAVVGIVLIVLSFVIGANCPIILGKEGWIYITFVYIFFAAVLPMWLLKQPRDYMTTFMFIAMIIGAAVGLLMAHPTMNLQPFTSWNVVAGENGSLISGSLFPILFVTVACGAVSGFHSLVSSGTSSKTVENEKDMLKVGYGAMVLESLLAVLALCVAGASAAVDGTPAAGTPFQVFSNGVAGFFEMFGVPVYAATVFMTMCVSALALTSLDAVARIGRMSFQELFSVDDMEHTAAWRKLFCNTYFSTFITLAFGFILAKIGYNNIWPLFGSANQLLSALVLVTLCVFLKVTGRSNKMLFPPLIIMLCVTFTALVQILVGCVKAYAAGTATFLMQGLQLILAILLITLGVVIVVNSLRAYAASKKGGEKATAQ</sequence>
<keyword evidence="3" id="KW-1003">Cell membrane</keyword>
<evidence type="ECO:0000256" key="4">
    <source>
        <dbReference type="ARBA" id="ARBA00022692"/>
    </source>
</evidence>
<feature type="transmembrane region" description="Helical" evidence="7">
    <location>
        <begin position="129"/>
        <end position="154"/>
    </location>
</feature>
<evidence type="ECO:0000256" key="2">
    <source>
        <dbReference type="ARBA" id="ARBA00007755"/>
    </source>
</evidence>
<feature type="transmembrane region" description="Helical" evidence="7">
    <location>
        <begin position="174"/>
        <end position="193"/>
    </location>
</feature>
<dbReference type="PANTHER" id="PTHR30252">
    <property type="entry name" value="INNER MEMBRANE PEPTIDE TRANSPORTER"/>
    <property type="match status" value="1"/>
</dbReference>
<keyword evidence="6 7" id="KW-0472">Membrane</keyword>
<evidence type="ECO:0000256" key="7">
    <source>
        <dbReference type="SAM" id="Phobius"/>
    </source>
</evidence>
<protein>
    <submittedName>
        <fullName evidence="9">Carbon starvation protein A</fullName>
    </submittedName>
</protein>
<proteinExistence type="inferred from homology"/>
<feature type="transmembrane region" description="Helical" evidence="7">
    <location>
        <begin position="297"/>
        <end position="320"/>
    </location>
</feature>
<feature type="transmembrane region" description="Helical" evidence="7">
    <location>
        <begin position="205"/>
        <end position="226"/>
    </location>
</feature>
<evidence type="ECO:0000256" key="5">
    <source>
        <dbReference type="ARBA" id="ARBA00022989"/>
    </source>
</evidence>
<feature type="transmembrane region" description="Helical" evidence="7">
    <location>
        <begin position="386"/>
        <end position="413"/>
    </location>
</feature>
<feature type="transmembrane region" description="Helical" evidence="7">
    <location>
        <begin position="471"/>
        <end position="493"/>
    </location>
</feature>
<reference evidence="9" key="1">
    <citation type="journal article" date="2021" name="PeerJ">
        <title>Extensive microbial diversity within the chicken gut microbiome revealed by metagenomics and culture.</title>
        <authorList>
            <person name="Gilroy R."/>
            <person name="Ravi A."/>
            <person name="Getino M."/>
            <person name="Pursley I."/>
            <person name="Horton D.L."/>
            <person name="Alikhan N.F."/>
            <person name="Baker D."/>
            <person name="Gharbi K."/>
            <person name="Hall N."/>
            <person name="Watson M."/>
            <person name="Adriaenssens E.M."/>
            <person name="Foster-Nyarko E."/>
            <person name="Jarju S."/>
            <person name="Secka A."/>
            <person name="Antonio M."/>
            <person name="Oren A."/>
            <person name="Chaudhuri R.R."/>
            <person name="La Ragione R."/>
            <person name="Hildebrand F."/>
            <person name="Pallen M.J."/>
        </authorList>
    </citation>
    <scope>NUCLEOTIDE SEQUENCE</scope>
    <source>
        <strain evidence="9">ChiBcec21-2208</strain>
    </source>
</reference>
<feature type="transmembrane region" description="Helical" evidence="7">
    <location>
        <begin position="442"/>
        <end position="465"/>
    </location>
</feature>
<dbReference type="EMBL" id="DYVE01000226">
    <property type="protein sequence ID" value="HJG28705.1"/>
    <property type="molecule type" value="Genomic_DNA"/>
</dbReference>
<keyword evidence="5 7" id="KW-1133">Transmembrane helix</keyword>
<feature type="domain" description="CstA N-terminal" evidence="8">
    <location>
        <begin position="372"/>
        <end position="515"/>
    </location>
</feature>
<accession>A0A921LPB1</accession>
<dbReference type="GO" id="GO:0005886">
    <property type="term" value="C:plasma membrane"/>
    <property type="evidence" value="ECO:0007669"/>
    <property type="project" value="UniProtKB-SubCell"/>
</dbReference>
<evidence type="ECO:0000313" key="10">
    <source>
        <dbReference type="Proteomes" id="UP000782880"/>
    </source>
</evidence>